<dbReference type="EMBL" id="CABHMZ010000019">
    <property type="protein sequence ID" value="VUX02757.1"/>
    <property type="molecule type" value="Genomic_DNA"/>
</dbReference>
<proteinExistence type="predicted"/>
<evidence type="ECO:0000313" key="3">
    <source>
        <dbReference type="Proteomes" id="UP000385544"/>
    </source>
</evidence>
<sequence>MIISKVLNNNVVISEENHQEVVLMGRGLAFGRKAGDDIRDSLIEKNMFYQKTNVNCC</sequence>
<dbReference type="Proteomes" id="UP000385544">
    <property type="component" value="Unassembled WGS sequence"/>
</dbReference>
<feature type="domain" description="CAT RNA-binding" evidence="1">
    <location>
        <begin position="1"/>
        <end position="48"/>
    </location>
</feature>
<name>A0A564T5L6_STRCV</name>
<dbReference type="Pfam" id="PF03123">
    <property type="entry name" value="CAT_RBD"/>
    <property type="match status" value="1"/>
</dbReference>
<gene>
    <name evidence="2" type="primary">licT_3</name>
    <name evidence="2" type="ORF">SCSS39_01252</name>
</gene>
<evidence type="ECO:0000259" key="1">
    <source>
        <dbReference type="SMART" id="SM01061"/>
    </source>
</evidence>
<accession>A0A564T5L6</accession>
<dbReference type="Gene3D" id="2.30.24.10">
    <property type="entry name" value="CAT RNA-binding domain"/>
    <property type="match status" value="1"/>
</dbReference>
<dbReference type="SUPFAM" id="SSF50151">
    <property type="entry name" value="SacY-like RNA-binding domain"/>
    <property type="match status" value="1"/>
</dbReference>
<dbReference type="SMART" id="SM01061">
    <property type="entry name" value="CAT_RBD"/>
    <property type="match status" value="1"/>
</dbReference>
<dbReference type="InterPro" id="IPR004341">
    <property type="entry name" value="CAT_RNA-bd_dom"/>
</dbReference>
<dbReference type="GO" id="GO:0003723">
    <property type="term" value="F:RNA binding"/>
    <property type="evidence" value="ECO:0007669"/>
    <property type="project" value="InterPro"/>
</dbReference>
<dbReference type="AlphaFoldDB" id="A0A564T5L6"/>
<protein>
    <submittedName>
        <fullName evidence="2">Transcription antiterminator LicT</fullName>
    </submittedName>
</protein>
<dbReference type="InterPro" id="IPR036650">
    <property type="entry name" value="CAT_RNA-bd_dom_sf"/>
</dbReference>
<evidence type="ECO:0000313" key="2">
    <source>
        <dbReference type="EMBL" id="VUX02757.1"/>
    </source>
</evidence>
<organism evidence="2 3">
    <name type="scientific">Streptococcus constellatus</name>
    <dbReference type="NCBI Taxonomy" id="76860"/>
    <lineage>
        <taxon>Bacteria</taxon>
        <taxon>Bacillati</taxon>
        <taxon>Bacillota</taxon>
        <taxon>Bacilli</taxon>
        <taxon>Lactobacillales</taxon>
        <taxon>Streptococcaceae</taxon>
        <taxon>Streptococcus</taxon>
        <taxon>Streptococcus anginosus group</taxon>
    </lineage>
</organism>
<reference evidence="2 3" key="1">
    <citation type="submission" date="2019-07" db="EMBL/GenBank/DDBJ databases">
        <authorList>
            <person name="Hibberd C M."/>
            <person name="Gehrig L. J."/>
            <person name="Chang H.-W."/>
            <person name="Venkatesh S."/>
        </authorList>
    </citation>
    <scope>NUCLEOTIDE SEQUENCE [LARGE SCALE GENOMIC DNA]</scope>
    <source>
        <strain evidence="2">Streptococcus_constellatus_SS_Bg39</strain>
    </source>
</reference>